<reference evidence="5 6" key="1">
    <citation type="submission" date="2016-09" db="EMBL/GenBank/DDBJ databases">
        <authorList>
            <consortium name="Pathogen Informatics"/>
        </authorList>
    </citation>
    <scope>NUCLEOTIDE SEQUENCE [LARGE SCALE GENOMIC DNA]</scope>
</reference>
<evidence type="ECO:0000256" key="3">
    <source>
        <dbReference type="ARBA" id="ARBA00023212"/>
    </source>
</evidence>
<organism evidence="5 6">
    <name type="scientific">Plasmodium reichenowi</name>
    <dbReference type="NCBI Taxonomy" id="5854"/>
    <lineage>
        <taxon>Eukaryota</taxon>
        <taxon>Sar</taxon>
        <taxon>Alveolata</taxon>
        <taxon>Apicomplexa</taxon>
        <taxon>Aconoidasida</taxon>
        <taxon>Haemosporida</taxon>
        <taxon>Plasmodiidae</taxon>
        <taxon>Plasmodium</taxon>
        <taxon>Plasmodium (Laverania)</taxon>
    </lineage>
</organism>
<dbReference type="Pfam" id="PF13516">
    <property type="entry name" value="LRR_6"/>
    <property type="match status" value="4"/>
</dbReference>
<dbReference type="SMART" id="SM00368">
    <property type="entry name" value="LRR_RI"/>
    <property type="match status" value="7"/>
</dbReference>
<name>A0A2P9DIX8_PLARE</name>
<dbReference type="Gene3D" id="3.80.10.10">
    <property type="entry name" value="Ribonuclease Inhibitor"/>
    <property type="match status" value="3"/>
</dbReference>
<dbReference type="Proteomes" id="UP000240500">
    <property type="component" value="Chromosome 12"/>
</dbReference>
<dbReference type="VEuPathDB" id="PlasmoDB:PRG01_1252900"/>
<feature type="compositionally biased region" description="Basic and acidic residues" evidence="4">
    <location>
        <begin position="528"/>
        <end position="608"/>
    </location>
</feature>
<proteinExistence type="predicted"/>
<evidence type="ECO:0000313" key="6">
    <source>
        <dbReference type="Proteomes" id="UP000240500"/>
    </source>
</evidence>
<dbReference type="OrthoDB" id="429162at2759"/>
<evidence type="ECO:0000256" key="4">
    <source>
        <dbReference type="SAM" id="MobiDB-lite"/>
    </source>
</evidence>
<accession>A0A2P9DIX8</accession>
<dbReference type="InterPro" id="IPR052410">
    <property type="entry name" value="DRC5"/>
</dbReference>
<dbReference type="PANTHER" id="PTHR24107">
    <property type="entry name" value="YNEIN REGULATORY COMPLEX SUBUNIT 5"/>
    <property type="match status" value="1"/>
</dbReference>
<dbReference type="AlphaFoldDB" id="A0A2P9DIX8"/>
<evidence type="ECO:0000256" key="2">
    <source>
        <dbReference type="ARBA" id="ARBA00022490"/>
    </source>
</evidence>
<dbReference type="PANTHER" id="PTHR24107:SF20">
    <property type="entry name" value="DYNEIN REGULATORY COMPLEX SUBUNIT 5"/>
    <property type="match status" value="1"/>
</dbReference>
<sequence>MNIKSKIQKLKLENDVIYSSNLIINEDDIADFVSTLNIQKKNINDKNCSTHNLSTVKEIQLSSLKINDWGLSILIPCILRSRRLTTLNLSNNCLTNDSANILSKCLKYLPHLRCLNLSNNLIKCQGAIDIIEEFFEDNIKENSTCFNIYHVDNVEENMLTNNNKIYQNKCHDIIQANEKEDFIFEYKNCNNILNYKEDNYIIPKQFNDYHHICNDDKYFSIIKNKEENEDLQEIDISDNFLGTNFIIKLSDILHKKKDKKKYKIVLKNVGINNTAISYFLPKCKDVEILNISENNIMFENFPKYIEILFDVHPELKQLYLASICGDHPDGDNNNIDKNNIKNDNTNGCYNNFNNVYNIITSQNRIFTQLIKNLYKAKNLRILCLSNNNINDDNFKTFCLHIQHNKDNKIEEIDFSYNRITDLTPLNECLKKNHTLKIINLSNNHITDEKIKKFCYENLSENLNISELSLAYNKLSNNSCIYISDALINQANLIKTTLKETYEFIKQNSSSTHEDFHMYINKMSDKKEDVDKEKYGDKKGDDNEKYGDKKGDVDKKDVYNEKYGDKKEDVDNEQYGDKKDVYNEKYGDKKDVDNEKYGDKKDVDNEKYGDNNNMNANPYKNTNSIYNNNNKEDISNINIFKDIIINRHNEQNNFFSCIGISNFYRATDLSKNLYLQEKRRNCIYKKNEQFNKLYNSNNIFSANCLKGLKFLNLSGCNINNDGISYLLKSLKTSLCTLEYLDISCCQDLSDNTYQAFTNLISYKKYKFLKTNHFVFKNLPLTIRGIPPMLIPLYDSEDNTDKNSTESDWWNYKKED</sequence>
<dbReference type="InterPro" id="IPR001611">
    <property type="entry name" value="Leu-rich_rpt"/>
</dbReference>
<feature type="region of interest" description="Disordered" evidence="4">
    <location>
        <begin position="528"/>
        <end position="615"/>
    </location>
</feature>
<comment type="subcellular location">
    <subcellularLocation>
        <location evidence="1">Cytoplasm</location>
        <location evidence="1">Cytoskeleton</location>
    </subcellularLocation>
</comment>
<dbReference type="GO" id="GO:0005856">
    <property type="term" value="C:cytoskeleton"/>
    <property type="evidence" value="ECO:0007669"/>
    <property type="project" value="UniProtKB-SubCell"/>
</dbReference>
<evidence type="ECO:0000313" key="5">
    <source>
        <dbReference type="EMBL" id="SOV80928.1"/>
    </source>
</evidence>
<dbReference type="PROSITE" id="PS51450">
    <property type="entry name" value="LRR"/>
    <property type="match status" value="1"/>
</dbReference>
<keyword evidence="2" id="KW-0963">Cytoplasm</keyword>
<protein>
    <submittedName>
        <fullName evidence="5">Leucine-rich repeat protein</fullName>
    </submittedName>
</protein>
<keyword evidence="3" id="KW-0206">Cytoskeleton</keyword>
<dbReference type="VEuPathDB" id="PlasmoDB:PRCDC_1249000"/>
<dbReference type="InterPro" id="IPR032675">
    <property type="entry name" value="LRR_dom_sf"/>
</dbReference>
<dbReference type="SUPFAM" id="SSF52047">
    <property type="entry name" value="RNI-like"/>
    <property type="match status" value="2"/>
</dbReference>
<dbReference type="EMBL" id="LT969575">
    <property type="protein sequence ID" value="SOV80928.1"/>
    <property type="molecule type" value="Genomic_DNA"/>
</dbReference>
<gene>
    <name evidence="5" type="ORF">PRG01_1252900</name>
</gene>
<evidence type="ECO:0000256" key="1">
    <source>
        <dbReference type="ARBA" id="ARBA00004245"/>
    </source>
</evidence>